<proteinExistence type="predicted"/>
<feature type="compositionally biased region" description="Basic and acidic residues" evidence="1">
    <location>
        <begin position="121"/>
        <end position="132"/>
    </location>
</feature>
<evidence type="ECO:0000313" key="3">
    <source>
        <dbReference type="Proteomes" id="UP000662939"/>
    </source>
</evidence>
<evidence type="ECO:0000256" key="1">
    <source>
        <dbReference type="SAM" id="MobiDB-lite"/>
    </source>
</evidence>
<dbReference type="RefSeq" id="WP_213171004.1">
    <property type="nucleotide sequence ID" value="NZ_CP070496.1"/>
</dbReference>
<dbReference type="Proteomes" id="UP000662939">
    <property type="component" value="Chromosome"/>
</dbReference>
<sequence>MLPHPVTLTVWHGHTRSCRRSHATPYRRAGRHRAILGRDIAKQFPISRPAASQHPKVLVEAEVLHRRHAGTRRLYSLRPQALEEVSDWLEAPRQRWNRTLDALEQALDDQATSDRNSPEAITKETHTEKGSS</sequence>
<dbReference type="KEGG" id="nav:JQS30_14750"/>
<dbReference type="InterPro" id="IPR036388">
    <property type="entry name" value="WH-like_DNA-bd_sf"/>
</dbReference>
<gene>
    <name evidence="2" type="ORF">JQS30_14750</name>
</gene>
<organism evidence="2 3">
    <name type="scientific">Natronoglycomyces albus</name>
    <dbReference type="NCBI Taxonomy" id="2811108"/>
    <lineage>
        <taxon>Bacteria</taxon>
        <taxon>Bacillati</taxon>
        <taxon>Actinomycetota</taxon>
        <taxon>Actinomycetes</taxon>
        <taxon>Glycomycetales</taxon>
        <taxon>Glycomycetaceae</taxon>
        <taxon>Natronoglycomyces</taxon>
    </lineage>
</organism>
<name>A0A895XI42_9ACTN</name>
<dbReference type="SUPFAM" id="SSF46785">
    <property type="entry name" value="Winged helix' DNA-binding domain"/>
    <property type="match status" value="1"/>
</dbReference>
<dbReference type="Gene3D" id="1.10.10.10">
    <property type="entry name" value="Winged helix-like DNA-binding domain superfamily/Winged helix DNA-binding domain"/>
    <property type="match status" value="1"/>
</dbReference>
<dbReference type="InterPro" id="IPR011991">
    <property type="entry name" value="ArsR-like_HTH"/>
</dbReference>
<dbReference type="EMBL" id="CP070496">
    <property type="protein sequence ID" value="QSB05004.1"/>
    <property type="molecule type" value="Genomic_DNA"/>
</dbReference>
<protein>
    <submittedName>
        <fullName evidence="2">Helix-turn-helix transcriptional regulator</fullName>
    </submittedName>
</protein>
<reference evidence="2" key="1">
    <citation type="submission" date="2021-02" db="EMBL/GenBank/DDBJ databases">
        <title>Natronoglycomyces albus gen. nov., sp. nov, a haloalkaliphilic actinobacterium from a soda solonchak soil.</title>
        <authorList>
            <person name="Sorokin D.Y."/>
            <person name="Khijniak T.V."/>
            <person name="Zakharycheva A.P."/>
            <person name="Boueva O.V."/>
            <person name="Ariskina E.V."/>
            <person name="Hahnke R.L."/>
            <person name="Bunk B."/>
            <person name="Sproer C."/>
            <person name="Schumann P."/>
            <person name="Evtushenko L.I."/>
            <person name="Kublanov I.V."/>
        </authorList>
    </citation>
    <scope>NUCLEOTIDE SEQUENCE</scope>
    <source>
        <strain evidence="2">DSM 106290</strain>
    </source>
</reference>
<dbReference type="AlphaFoldDB" id="A0A895XI42"/>
<dbReference type="InterPro" id="IPR036390">
    <property type="entry name" value="WH_DNA-bd_sf"/>
</dbReference>
<evidence type="ECO:0000313" key="2">
    <source>
        <dbReference type="EMBL" id="QSB05004.1"/>
    </source>
</evidence>
<accession>A0A895XI42</accession>
<feature type="region of interest" description="Disordered" evidence="1">
    <location>
        <begin position="108"/>
        <end position="132"/>
    </location>
</feature>
<dbReference type="CDD" id="cd00090">
    <property type="entry name" value="HTH_ARSR"/>
    <property type="match status" value="1"/>
</dbReference>
<keyword evidence="3" id="KW-1185">Reference proteome</keyword>